<dbReference type="EMBL" id="GL732563">
    <property type="protein sequence ID" value="EFX77299.1"/>
    <property type="molecule type" value="Genomic_DNA"/>
</dbReference>
<organism evidence="1 2">
    <name type="scientific">Daphnia pulex</name>
    <name type="common">Water flea</name>
    <dbReference type="NCBI Taxonomy" id="6669"/>
    <lineage>
        <taxon>Eukaryota</taxon>
        <taxon>Metazoa</taxon>
        <taxon>Ecdysozoa</taxon>
        <taxon>Arthropoda</taxon>
        <taxon>Crustacea</taxon>
        <taxon>Branchiopoda</taxon>
        <taxon>Diplostraca</taxon>
        <taxon>Cladocera</taxon>
        <taxon>Anomopoda</taxon>
        <taxon>Daphniidae</taxon>
        <taxon>Daphnia</taxon>
    </lineage>
</organism>
<dbReference type="HOGENOM" id="CLU_2963121_0_0_1"/>
<keyword evidence="2" id="KW-1185">Reference proteome</keyword>
<accession>E9GT34</accession>
<gene>
    <name evidence="1" type="ORF">DAPPUDRAFT_305851</name>
</gene>
<name>E9GT34_DAPPU</name>
<dbReference type="AlphaFoldDB" id="E9GT34"/>
<reference evidence="1 2" key="1">
    <citation type="journal article" date="2011" name="Science">
        <title>The ecoresponsive genome of Daphnia pulex.</title>
        <authorList>
            <person name="Colbourne J.K."/>
            <person name="Pfrender M.E."/>
            <person name="Gilbert D."/>
            <person name="Thomas W.K."/>
            <person name="Tucker A."/>
            <person name="Oakley T.H."/>
            <person name="Tokishita S."/>
            <person name="Aerts A."/>
            <person name="Arnold G.J."/>
            <person name="Basu M.K."/>
            <person name="Bauer D.J."/>
            <person name="Caceres C.E."/>
            <person name="Carmel L."/>
            <person name="Casola C."/>
            <person name="Choi J.H."/>
            <person name="Detter J.C."/>
            <person name="Dong Q."/>
            <person name="Dusheyko S."/>
            <person name="Eads B.D."/>
            <person name="Frohlich T."/>
            <person name="Geiler-Samerotte K.A."/>
            <person name="Gerlach D."/>
            <person name="Hatcher P."/>
            <person name="Jogdeo S."/>
            <person name="Krijgsveld J."/>
            <person name="Kriventseva E.V."/>
            <person name="Kultz D."/>
            <person name="Laforsch C."/>
            <person name="Lindquist E."/>
            <person name="Lopez J."/>
            <person name="Manak J.R."/>
            <person name="Muller J."/>
            <person name="Pangilinan J."/>
            <person name="Patwardhan R.P."/>
            <person name="Pitluck S."/>
            <person name="Pritham E.J."/>
            <person name="Rechtsteiner A."/>
            <person name="Rho M."/>
            <person name="Rogozin I.B."/>
            <person name="Sakarya O."/>
            <person name="Salamov A."/>
            <person name="Schaack S."/>
            <person name="Shapiro H."/>
            <person name="Shiga Y."/>
            <person name="Skalitzky C."/>
            <person name="Smith Z."/>
            <person name="Souvorov A."/>
            <person name="Sung W."/>
            <person name="Tang Z."/>
            <person name="Tsuchiya D."/>
            <person name="Tu H."/>
            <person name="Vos H."/>
            <person name="Wang M."/>
            <person name="Wolf Y.I."/>
            <person name="Yamagata H."/>
            <person name="Yamada T."/>
            <person name="Ye Y."/>
            <person name="Shaw J.R."/>
            <person name="Andrews J."/>
            <person name="Crease T.J."/>
            <person name="Tang H."/>
            <person name="Lucas S.M."/>
            <person name="Robertson H.M."/>
            <person name="Bork P."/>
            <person name="Koonin E.V."/>
            <person name="Zdobnov E.M."/>
            <person name="Grigoriev I.V."/>
            <person name="Lynch M."/>
            <person name="Boore J.L."/>
        </authorList>
    </citation>
    <scope>NUCLEOTIDE SEQUENCE [LARGE SCALE GENOMIC DNA]</scope>
</reference>
<dbReference type="Proteomes" id="UP000000305">
    <property type="component" value="Unassembled WGS sequence"/>
</dbReference>
<proteinExistence type="predicted"/>
<protein>
    <submittedName>
        <fullName evidence="1">Uncharacterized protein</fullName>
    </submittedName>
</protein>
<dbReference type="InParanoid" id="E9GT34"/>
<evidence type="ECO:0000313" key="2">
    <source>
        <dbReference type="Proteomes" id="UP000000305"/>
    </source>
</evidence>
<sequence length="59" mass="6428">MTSSCESSRCGVSRLLNRRMNGLAEVNSLPNAEERASQWTTIVSRTNAAAGSIEICIER</sequence>
<dbReference type="KEGG" id="dpx:DAPPUDRAFT_305851"/>
<evidence type="ECO:0000313" key="1">
    <source>
        <dbReference type="EMBL" id="EFX77299.1"/>
    </source>
</evidence>